<protein>
    <submittedName>
        <fullName evidence="2">Uncharacterized protein</fullName>
    </submittedName>
</protein>
<keyword evidence="3" id="KW-1185">Reference proteome</keyword>
<evidence type="ECO:0000256" key="1">
    <source>
        <dbReference type="SAM" id="MobiDB-lite"/>
    </source>
</evidence>
<comment type="caution">
    <text evidence="2">The sequence shown here is derived from an EMBL/GenBank/DDBJ whole genome shotgun (WGS) entry which is preliminary data.</text>
</comment>
<dbReference type="OrthoDB" id="10583360at2759"/>
<sequence length="501" mass="57653">MSRQPPFPYRPTKIEIKQASRCINQKEGIKRPIEKYGWMTDGPLRPIETGLPLIYGSPISHSFEDVEISQRRLKEFETQISKDLSNQMSDDDDDFDDTPLGAAANDPTPLSPGEKELKKLTNKLVRNRRRILQPKTGIPIRKKLAPKTGSDIIEAIAPISFKTVKNEQKVPIDAYPFYHPNRIDRLKEGRSKSALVKRRIGFDEGSTVPLLKTQLNRVFKYGSRPFENVDKPEDFPTDPTDLPFEEEEDLEKLKKKKKKEIGINLDSVVINVQEIAGVGEKSTLIDGSDFDVFWTRNKTPFSRADVNHIFSWQAQCDAEIAAANERRQKYLNRREEAIIKTFESKRAFEKAIELAENEANYITNVGPGKSGKRRESFWIRASKLANGDNSSLEYRKKKWACFIRDVSKKTNPDQKCELQERLISIYRKELMSGKEVGPNTFWKVLSSFDRMDFTRTELCVLVEILRRNLDITRSDVISYLEQNECPTYFFILAANDAMPDD</sequence>
<dbReference type="GeneID" id="94830621"/>
<organism evidence="2 3">
    <name type="scientific">Tritrichomonas foetus</name>
    <dbReference type="NCBI Taxonomy" id="1144522"/>
    <lineage>
        <taxon>Eukaryota</taxon>
        <taxon>Metamonada</taxon>
        <taxon>Parabasalia</taxon>
        <taxon>Tritrichomonadida</taxon>
        <taxon>Tritrichomonadidae</taxon>
        <taxon>Tritrichomonas</taxon>
    </lineage>
</organism>
<reference evidence="2" key="1">
    <citation type="submission" date="2016-10" db="EMBL/GenBank/DDBJ databases">
        <authorList>
            <person name="Benchimol M."/>
            <person name="Almeida L.G."/>
            <person name="Vasconcelos A.T."/>
            <person name="Perreira-Neves A."/>
            <person name="Rosa I.A."/>
            <person name="Tasca T."/>
            <person name="Bogo M.R."/>
            <person name="de Souza W."/>
        </authorList>
    </citation>
    <scope>NUCLEOTIDE SEQUENCE [LARGE SCALE GENOMIC DNA]</scope>
    <source>
        <strain evidence="2">K</strain>
    </source>
</reference>
<accession>A0A1J4J800</accession>
<dbReference type="Proteomes" id="UP000179807">
    <property type="component" value="Unassembled WGS sequence"/>
</dbReference>
<dbReference type="EMBL" id="MLAK01001326">
    <property type="protein sequence ID" value="OHS94359.1"/>
    <property type="molecule type" value="Genomic_DNA"/>
</dbReference>
<dbReference type="AlphaFoldDB" id="A0A1J4J800"/>
<dbReference type="VEuPathDB" id="TrichDB:TRFO_11224"/>
<name>A0A1J4J800_9EUKA</name>
<feature type="region of interest" description="Disordered" evidence="1">
    <location>
        <begin position="82"/>
        <end position="114"/>
    </location>
</feature>
<evidence type="ECO:0000313" key="3">
    <source>
        <dbReference type="Proteomes" id="UP000179807"/>
    </source>
</evidence>
<gene>
    <name evidence="2" type="ORF">TRFO_11224</name>
</gene>
<evidence type="ECO:0000313" key="2">
    <source>
        <dbReference type="EMBL" id="OHS94359.1"/>
    </source>
</evidence>
<proteinExistence type="predicted"/>
<dbReference type="RefSeq" id="XP_068347496.1">
    <property type="nucleotide sequence ID" value="XM_068495917.1"/>
</dbReference>